<reference evidence="2 3" key="1">
    <citation type="journal article" date="2014" name="Nat. Commun.">
        <title>Molecular traces of alternative social organization in a termite genome.</title>
        <authorList>
            <person name="Terrapon N."/>
            <person name="Li C."/>
            <person name="Robertson H.M."/>
            <person name="Ji L."/>
            <person name="Meng X."/>
            <person name="Booth W."/>
            <person name="Chen Z."/>
            <person name="Childers C.P."/>
            <person name="Glastad K.M."/>
            <person name="Gokhale K."/>
            <person name="Gowin J."/>
            <person name="Gronenberg W."/>
            <person name="Hermansen R.A."/>
            <person name="Hu H."/>
            <person name="Hunt B.G."/>
            <person name="Huylmans A.K."/>
            <person name="Khalil S.M."/>
            <person name="Mitchell R.D."/>
            <person name="Munoz-Torres M.C."/>
            <person name="Mustard J.A."/>
            <person name="Pan H."/>
            <person name="Reese J.T."/>
            <person name="Scharf M.E."/>
            <person name="Sun F."/>
            <person name="Vogel H."/>
            <person name="Xiao J."/>
            <person name="Yang W."/>
            <person name="Yang Z."/>
            <person name="Yang Z."/>
            <person name="Zhou J."/>
            <person name="Zhu J."/>
            <person name="Brent C.S."/>
            <person name="Elsik C.G."/>
            <person name="Goodisman M.A."/>
            <person name="Liberles D.A."/>
            <person name="Roe R.M."/>
            <person name="Vargo E.L."/>
            <person name="Vilcinskas A."/>
            <person name="Wang J."/>
            <person name="Bornberg-Bauer E."/>
            <person name="Korb J."/>
            <person name="Zhang G."/>
            <person name="Liebig J."/>
        </authorList>
    </citation>
    <scope>NUCLEOTIDE SEQUENCE [LARGE SCALE GENOMIC DNA]</scope>
    <source>
        <tissue evidence="2">Whole organism</tissue>
    </source>
</reference>
<dbReference type="AlphaFoldDB" id="A0A067QGP3"/>
<sequence>MAGRLLEEEKCAIILLLRGPAPSIIAYKDKYMAWLINVVDQVCTAYLPRCFCSTKVVWFLVMIFVILFVFKVGTRRNRYTVFFG</sequence>
<evidence type="ECO:0000313" key="3">
    <source>
        <dbReference type="Proteomes" id="UP000027135"/>
    </source>
</evidence>
<accession>A0A067QGP3</accession>
<feature type="transmembrane region" description="Helical" evidence="1">
    <location>
        <begin position="56"/>
        <end position="74"/>
    </location>
</feature>
<dbReference type="Proteomes" id="UP000027135">
    <property type="component" value="Unassembled WGS sequence"/>
</dbReference>
<keyword evidence="1" id="KW-0812">Transmembrane</keyword>
<keyword evidence="1" id="KW-1133">Transmembrane helix</keyword>
<evidence type="ECO:0000256" key="1">
    <source>
        <dbReference type="SAM" id="Phobius"/>
    </source>
</evidence>
<keyword evidence="1" id="KW-0472">Membrane</keyword>
<name>A0A067QGP3_ZOONE</name>
<evidence type="ECO:0000313" key="2">
    <source>
        <dbReference type="EMBL" id="KDR07502.1"/>
    </source>
</evidence>
<dbReference type="InParanoid" id="A0A067QGP3"/>
<dbReference type="EMBL" id="KK853456">
    <property type="protein sequence ID" value="KDR07502.1"/>
    <property type="molecule type" value="Genomic_DNA"/>
</dbReference>
<gene>
    <name evidence="2" type="ORF">L798_03005</name>
</gene>
<organism evidence="2 3">
    <name type="scientific">Zootermopsis nevadensis</name>
    <name type="common">Dampwood termite</name>
    <dbReference type="NCBI Taxonomy" id="136037"/>
    <lineage>
        <taxon>Eukaryota</taxon>
        <taxon>Metazoa</taxon>
        <taxon>Ecdysozoa</taxon>
        <taxon>Arthropoda</taxon>
        <taxon>Hexapoda</taxon>
        <taxon>Insecta</taxon>
        <taxon>Pterygota</taxon>
        <taxon>Neoptera</taxon>
        <taxon>Polyneoptera</taxon>
        <taxon>Dictyoptera</taxon>
        <taxon>Blattodea</taxon>
        <taxon>Blattoidea</taxon>
        <taxon>Termitoidae</taxon>
        <taxon>Termopsidae</taxon>
        <taxon>Zootermopsis</taxon>
    </lineage>
</organism>
<protein>
    <submittedName>
        <fullName evidence="2">Uncharacterized protein</fullName>
    </submittedName>
</protein>
<proteinExistence type="predicted"/>
<keyword evidence="3" id="KW-1185">Reference proteome</keyword>